<organism evidence="9 10">
    <name type="scientific">Fundicoccus ignavus</name>
    <dbReference type="NCBI Taxonomy" id="2664442"/>
    <lineage>
        <taxon>Bacteria</taxon>
        <taxon>Bacillati</taxon>
        <taxon>Bacillota</taxon>
        <taxon>Bacilli</taxon>
        <taxon>Lactobacillales</taxon>
        <taxon>Aerococcaceae</taxon>
        <taxon>Fundicoccus</taxon>
    </lineage>
</organism>
<feature type="transmembrane region" description="Helical" evidence="8">
    <location>
        <begin position="26"/>
        <end position="45"/>
    </location>
</feature>
<keyword evidence="5 8" id="KW-1133">Transmembrane helix</keyword>
<feature type="transmembrane region" description="Helical" evidence="8">
    <location>
        <begin position="84"/>
        <end position="112"/>
    </location>
</feature>
<feature type="transmembrane region" description="Helical" evidence="8">
    <location>
        <begin position="428"/>
        <end position="453"/>
    </location>
</feature>
<feature type="transmembrane region" description="Helical" evidence="8">
    <location>
        <begin position="319"/>
        <end position="350"/>
    </location>
</feature>
<feature type="transmembrane region" description="Helical" evidence="8">
    <location>
        <begin position="57"/>
        <end position="78"/>
    </location>
</feature>
<protein>
    <submittedName>
        <fullName evidence="9">TrkH family potassium uptake protein</fullName>
    </submittedName>
</protein>
<dbReference type="AlphaFoldDB" id="A0A844CH85"/>
<evidence type="ECO:0000256" key="4">
    <source>
        <dbReference type="ARBA" id="ARBA00022692"/>
    </source>
</evidence>
<dbReference type="GO" id="GO:0008324">
    <property type="term" value="F:monoatomic cation transmembrane transporter activity"/>
    <property type="evidence" value="ECO:0007669"/>
    <property type="project" value="InterPro"/>
</dbReference>
<dbReference type="GO" id="GO:0030001">
    <property type="term" value="P:metal ion transport"/>
    <property type="evidence" value="ECO:0007669"/>
    <property type="project" value="UniProtKB-ARBA"/>
</dbReference>
<sequence length="470" mass="51975">MNWIIIVKWGGGLLEFLKPSNWSTSFQLVLSFILFAFAGSFILALPMMQHEGVDASYFDHLLTAVSLVCVSGMAALPIGETYNIWGQIVALFMIQIGGLGVITIINTGLYYLHRKIPLKDQYILQAALNRDTNANFLSFLFSIYRFTLYFELAAAAVIMIDFWPRYGFFKGAFNAFFLSVAAFTNSGLDNVGVNDMEAFARNPLILITLAALIIAGGLGFSVWFELRERMNRYLAQRPRNFKLAFRKLSTHTHLVLQATAFLLVAGTVLIWLAERSNPATIGNERFGVQVLASFFKSASTRTAGYATFHYQDTQPFTKFVYMILTIIGGAPGGTAGGIKVTTVAILYFLLRSELKSYSEVVYNRRVFPSSLVRQAVMIALFFVVIASIGYGSLLLTHPHLDSLDLLFETMSALGTLGVSLNVTENLNLFGRIVIMILTIAGRVGPITLLLAVLQRKSPNIHYASAEVLIG</sequence>
<dbReference type="EMBL" id="WJQT01000033">
    <property type="protein sequence ID" value="MRJ48490.1"/>
    <property type="molecule type" value="Genomic_DNA"/>
</dbReference>
<gene>
    <name evidence="9" type="ORF">GF867_13135</name>
</gene>
<proteinExistence type="predicted"/>
<dbReference type="Pfam" id="PF02386">
    <property type="entry name" value="TrkH"/>
    <property type="match status" value="1"/>
</dbReference>
<dbReference type="InterPro" id="IPR003445">
    <property type="entry name" value="Cat_transpt"/>
</dbReference>
<dbReference type="GO" id="GO:0005886">
    <property type="term" value="C:plasma membrane"/>
    <property type="evidence" value="ECO:0007669"/>
    <property type="project" value="UniProtKB-SubCell"/>
</dbReference>
<evidence type="ECO:0000256" key="5">
    <source>
        <dbReference type="ARBA" id="ARBA00022989"/>
    </source>
</evidence>
<keyword evidence="6" id="KW-0406">Ion transport</keyword>
<evidence type="ECO:0000256" key="7">
    <source>
        <dbReference type="ARBA" id="ARBA00023136"/>
    </source>
</evidence>
<name>A0A844CH85_9LACT</name>
<keyword evidence="7 8" id="KW-0472">Membrane</keyword>
<evidence type="ECO:0000256" key="1">
    <source>
        <dbReference type="ARBA" id="ARBA00004651"/>
    </source>
</evidence>
<reference evidence="9 10" key="1">
    <citation type="submission" date="2019-11" db="EMBL/GenBank/DDBJ databases">
        <title>Characterisation of Fundicoccus ignavus gen. nov. sp. nov., a novel genus of the family Aerococcaceae from bulk tank milk.</title>
        <authorList>
            <person name="Siebert A."/>
            <person name="Huptas C."/>
            <person name="Wenning M."/>
            <person name="Scherer S."/>
            <person name="Doll E.V."/>
        </authorList>
    </citation>
    <scope>NUCLEOTIDE SEQUENCE [LARGE SCALE GENOMIC DNA]</scope>
    <source>
        <strain evidence="9 10">DSM 109652</strain>
    </source>
</reference>
<dbReference type="Proteomes" id="UP000440066">
    <property type="component" value="Unassembled WGS sequence"/>
</dbReference>
<evidence type="ECO:0000256" key="6">
    <source>
        <dbReference type="ARBA" id="ARBA00023065"/>
    </source>
</evidence>
<evidence type="ECO:0000256" key="2">
    <source>
        <dbReference type="ARBA" id="ARBA00022448"/>
    </source>
</evidence>
<comment type="caution">
    <text evidence="9">The sequence shown here is derived from an EMBL/GenBank/DDBJ whole genome shotgun (WGS) entry which is preliminary data.</text>
</comment>
<dbReference type="PANTHER" id="PTHR32024">
    <property type="entry name" value="TRK SYSTEM POTASSIUM UPTAKE PROTEIN TRKG-RELATED"/>
    <property type="match status" value="1"/>
</dbReference>
<feature type="transmembrane region" description="Helical" evidence="8">
    <location>
        <begin position="133"/>
        <end position="160"/>
    </location>
</feature>
<keyword evidence="2" id="KW-0813">Transport</keyword>
<dbReference type="RefSeq" id="WP_172972673.1">
    <property type="nucleotide sequence ID" value="NZ_WJQR01000016.1"/>
</dbReference>
<keyword evidence="4 8" id="KW-0812">Transmembrane</keyword>
<evidence type="ECO:0000256" key="3">
    <source>
        <dbReference type="ARBA" id="ARBA00022475"/>
    </source>
</evidence>
<dbReference type="PANTHER" id="PTHR32024:SF1">
    <property type="entry name" value="KTR SYSTEM POTASSIUM UPTAKE PROTEIN B"/>
    <property type="match status" value="1"/>
</dbReference>
<feature type="transmembrane region" description="Helical" evidence="8">
    <location>
        <begin position="204"/>
        <end position="224"/>
    </location>
</feature>
<feature type="transmembrane region" description="Helical" evidence="8">
    <location>
        <begin position="371"/>
        <end position="395"/>
    </location>
</feature>
<evidence type="ECO:0000313" key="10">
    <source>
        <dbReference type="Proteomes" id="UP000440066"/>
    </source>
</evidence>
<accession>A0A844CH85</accession>
<evidence type="ECO:0000313" key="9">
    <source>
        <dbReference type="EMBL" id="MRJ48490.1"/>
    </source>
</evidence>
<comment type="subcellular location">
    <subcellularLocation>
        <location evidence="1">Cell membrane</location>
        <topology evidence="1">Multi-pass membrane protein</topology>
    </subcellularLocation>
</comment>
<feature type="transmembrane region" description="Helical" evidence="8">
    <location>
        <begin position="254"/>
        <end position="273"/>
    </location>
</feature>
<keyword evidence="3" id="KW-1003">Cell membrane</keyword>
<evidence type="ECO:0000256" key="8">
    <source>
        <dbReference type="SAM" id="Phobius"/>
    </source>
</evidence>